<gene>
    <name evidence="1" type="ORF">SDC9_108921</name>
</gene>
<comment type="caution">
    <text evidence="1">The sequence shown here is derived from an EMBL/GenBank/DDBJ whole genome shotgun (WGS) entry which is preliminary data.</text>
</comment>
<reference evidence="1" key="1">
    <citation type="submission" date="2019-08" db="EMBL/GenBank/DDBJ databases">
        <authorList>
            <person name="Kucharzyk K."/>
            <person name="Murdoch R.W."/>
            <person name="Higgins S."/>
            <person name="Loffler F."/>
        </authorList>
    </citation>
    <scope>NUCLEOTIDE SEQUENCE</scope>
</reference>
<organism evidence="1">
    <name type="scientific">bioreactor metagenome</name>
    <dbReference type="NCBI Taxonomy" id="1076179"/>
    <lineage>
        <taxon>unclassified sequences</taxon>
        <taxon>metagenomes</taxon>
        <taxon>ecological metagenomes</taxon>
    </lineage>
</organism>
<evidence type="ECO:0000313" key="1">
    <source>
        <dbReference type="EMBL" id="MPM62055.1"/>
    </source>
</evidence>
<dbReference type="AntiFam" id="ANF00162">
    <property type="entry name" value="Shadow ORF (opposite ppdK)"/>
</dbReference>
<dbReference type="AlphaFoldDB" id="A0A645B9F0"/>
<protein>
    <submittedName>
        <fullName evidence="1">Uncharacterized protein</fullName>
    </submittedName>
</protein>
<proteinExistence type="predicted"/>
<sequence length="180" mass="20584">MRELAAFFFKVHRFVKLDDLFEVLCGQLGVEFTVVLVFDLFEDLVKLRFFDFHHDVREHLDETAIAVEREALVVGQFREANHGLIVQAEVENGVHHARHGGAGAGTDGDKEWIGRIAKLLARFFFGDDKSRFNLLYNLIRDHFLIGVVTRAGFSGDSEAKRHRQTERGHFGQVRTFAAEE</sequence>
<name>A0A645B9F0_9ZZZZ</name>
<dbReference type="EMBL" id="VSSQ01018665">
    <property type="protein sequence ID" value="MPM62055.1"/>
    <property type="molecule type" value="Genomic_DNA"/>
</dbReference>
<accession>A0A645B9F0</accession>